<name>A0A9Q0LXP4_ANAIG</name>
<reference evidence="2" key="1">
    <citation type="submission" date="2022-10" db="EMBL/GenBank/DDBJ databases">
        <title>Novel sulphate-reducing endosymbionts in the free-living metamonad Anaeramoeba.</title>
        <authorList>
            <person name="Jerlstrom-Hultqvist J."/>
            <person name="Cepicka I."/>
            <person name="Gallot-Lavallee L."/>
            <person name="Salas-Leiva D."/>
            <person name="Curtis B.A."/>
            <person name="Zahonova K."/>
            <person name="Pipaliya S."/>
            <person name="Dacks J."/>
            <person name="Roger A.J."/>
        </authorList>
    </citation>
    <scope>NUCLEOTIDE SEQUENCE</scope>
    <source>
        <strain evidence="2">BMAN</strain>
    </source>
</reference>
<feature type="transmembrane region" description="Helical" evidence="1">
    <location>
        <begin position="151"/>
        <end position="170"/>
    </location>
</feature>
<organism evidence="2 3">
    <name type="scientific">Anaeramoeba ignava</name>
    <name type="common">Anaerobic marine amoeba</name>
    <dbReference type="NCBI Taxonomy" id="1746090"/>
    <lineage>
        <taxon>Eukaryota</taxon>
        <taxon>Metamonada</taxon>
        <taxon>Anaeramoebidae</taxon>
        <taxon>Anaeramoeba</taxon>
    </lineage>
</organism>
<proteinExistence type="predicted"/>
<feature type="transmembrane region" description="Helical" evidence="1">
    <location>
        <begin position="182"/>
        <end position="202"/>
    </location>
</feature>
<evidence type="ECO:0000313" key="2">
    <source>
        <dbReference type="EMBL" id="KAJ5080479.1"/>
    </source>
</evidence>
<keyword evidence="1" id="KW-1133">Transmembrane helix</keyword>
<dbReference type="Proteomes" id="UP001149090">
    <property type="component" value="Unassembled WGS sequence"/>
</dbReference>
<sequence length="322" mass="38649">MKTNTKELVISLITDDVQKTQRNFLVYILLYSLFVGFLQNVNIFSNIFEIQVKILLLTLFEVSFPFLFSLIQQKWKRKNLRKRKVFSFTILVLILFTFIGTIIKIISQMKSIFILIYIFIPFFIRILVFGKFGLLRIDPRKWKSPPKMKYIFFHSFYITYFSGAILSIFIQKDNLFISKFRLYIINLFVFFNSFEMFLTHCISHHFMHSLINDIRFHYELLYDGTKTKRGSKRKYSNQNSKHFLNIFDKFLSASDCKKLLKMQCVLIAIQLIVIVILFLIFLSLQHHHLLFGIFLFSNYVILYYIIGTRKANFDSLHTKYRY</sequence>
<feature type="transmembrane region" description="Helical" evidence="1">
    <location>
        <begin position="264"/>
        <end position="282"/>
    </location>
</feature>
<feature type="transmembrane region" description="Helical" evidence="1">
    <location>
        <begin position="85"/>
        <end position="106"/>
    </location>
</feature>
<feature type="transmembrane region" description="Helical" evidence="1">
    <location>
        <begin position="24"/>
        <end position="48"/>
    </location>
</feature>
<comment type="caution">
    <text evidence="2">The sequence shown here is derived from an EMBL/GenBank/DDBJ whole genome shotgun (WGS) entry which is preliminary data.</text>
</comment>
<gene>
    <name evidence="2" type="ORF">M0811_14074</name>
</gene>
<feature type="transmembrane region" description="Helical" evidence="1">
    <location>
        <begin position="112"/>
        <end position="130"/>
    </location>
</feature>
<feature type="transmembrane region" description="Helical" evidence="1">
    <location>
        <begin position="54"/>
        <end position="73"/>
    </location>
</feature>
<keyword evidence="3" id="KW-1185">Reference proteome</keyword>
<evidence type="ECO:0000256" key="1">
    <source>
        <dbReference type="SAM" id="Phobius"/>
    </source>
</evidence>
<dbReference type="AlphaFoldDB" id="A0A9Q0LXP4"/>
<keyword evidence="1" id="KW-0812">Transmembrane</keyword>
<feature type="transmembrane region" description="Helical" evidence="1">
    <location>
        <begin position="288"/>
        <end position="306"/>
    </location>
</feature>
<keyword evidence="1" id="KW-0472">Membrane</keyword>
<accession>A0A9Q0LXP4</accession>
<dbReference type="EMBL" id="JAPDFW010000010">
    <property type="protein sequence ID" value="KAJ5080479.1"/>
    <property type="molecule type" value="Genomic_DNA"/>
</dbReference>
<protein>
    <submittedName>
        <fullName evidence="2">Uncharacterized protein</fullName>
    </submittedName>
</protein>
<evidence type="ECO:0000313" key="3">
    <source>
        <dbReference type="Proteomes" id="UP001149090"/>
    </source>
</evidence>